<dbReference type="EC" id="2.3.1.225" evidence="7"/>
<dbReference type="InterPro" id="IPR039859">
    <property type="entry name" value="PFA4/ZDH16/20/ERF2-like"/>
</dbReference>
<evidence type="ECO:0000256" key="6">
    <source>
        <dbReference type="ARBA" id="ARBA00023315"/>
    </source>
</evidence>
<comment type="catalytic activity">
    <reaction evidence="7">
        <text>L-cysteinyl-[protein] + hexadecanoyl-CoA = S-hexadecanoyl-L-cysteinyl-[protein] + CoA</text>
        <dbReference type="Rhea" id="RHEA:36683"/>
        <dbReference type="Rhea" id="RHEA-COMP:10131"/>
        <dbReference type="Rhea" id="RHEA-COMP:11032"/>
        <dbReference type="ChEBI" id="CHEBI:29950"/>
        <dbReference type="ChEBI" id="CHEBI:57287"/>
        <dbReference type="ChEBI" id="CHEBI:57379"/>
        <dbReference type="ChEBI" id="CHEBI:74151"/>
        <dbReference type="EC" id="2.3.1.225"/>
    </reaction>
</comment>
<dbReference type="PANTHER" id="PTHR12246">
    <property type="entry name" value="PALMITOYLTRANSFERASE ZDHHC16"/>
    <property type="match status" value="1"/>
</dbReference>
<comment type="similarity">
    <text evidence="7">Belongs to the DHHC palmitoyltransferase family.</text>
</comment>
<feature type="transmembrane region" description="Helical" evidence="7">
    <location>
        <begin position="211"/>
        <end position="237"/>
    </location>
</feature>
<feature type="domain" description="Palmitoyltransferase DHHC" evidence="8">
    <location>
        <begin position="127"/>
        <end position="246"/>
    </location>
</feature>
<keyword evidence="3 7" id="KW-0812">Transmembrane</keyword>
<organism evidence="9 10">
    <name type="scientific">Diabrotica virgifera virgifera</name>
    <name type="common">western corn rootworm</name>
    <dbReference type="NCBI Taxonomy" id="50390"/>
    <lineage>
        <taxon>Eukaryota</taxon>
        <taxon>Metazoa</taxon>
        <taxon>Ecdysozoa</taxon>
        <taxon>Arthropoda</taxon>
        <taxon>Hexapoda</taxon>
        <taxon>Insecta</taxon>
        <taxon>Pterygota</taxon>
        <taxon>Neoptera</taxon>
        <taxon>Endopterygota</taxon>
        <taxon>Coleoptera</taxon>
        <taxon>Polyphaga</taxon>
        <taxon>Cucujiformia</taxon>
        <taxon>Chrysomeloidea</taxon>
        <taxon>Chrysomelidae</taxon>
        <taxon>Galerucinae</taxon>
        <taxon>Diabroticina</taxon>
        <taxon>Diabroticites</taxon>
        <taxon>Diabrotica</taxon>
    </lineage>
</organism>
<name>A0ABM5K1K9_DIAVI</name>
<keyword evidence="6 7" id="KW-0012">Acyltransferase</keyword>
<feature type="transmembrane region" description="Helical" evidence="7">
    <location>
        <begin position="172"/>
        <end position="196"/>
    </location>
</feature>
<feature type="transmembrane region" description="Helical" evidence="7">
    <location>
        <begin position="21"/>
        <end position="47"/>
    </location>
</feature>
<dbReference type="InterPro" id="IPR001594">
    <property type="entry name" value="Palmitoyltrfase_DHHC"/>
</dbReference>
<dbReference type="RefSeq" id="XP_050504078.1">
    <property type="nucleotide sequence ID" value="XM_050648121.1"/>
</dbReference>
<comment type="subcellular location">
    <subcellularLocation>
        <location evidence="1">Membrane</location>
        <topology evidence="1">Multi-pass membrane protein</topology>
    </subcellularLocation>
</comment>
<keyword evidence="4 7" id="KW-1133">Transmembrane helix</keyword>
<dbReference type="GeneID" id="114326728"/>
<accession>A0ABM5K1K9</accession>
<evidence type="ECO:0000259" key="8">
    <source>
        <dbReference type="Pfam" id="PF01529"/>
    </source>
</evidence>
<feature type="transmembrane region" description="Helical" evidence="7">
    <location>
        <begin position="53"/>
        <end position="72"/>
    </location>
</feature>
<keyword evidence="2 7" id="KW-0808">Transferase</keyword>
<comment type="domain">
    <text evidence="7">The DHHC domain is required for palmitoyltransferase activity.</text>
</comment>
<evidence type="ECO:0000256" key="2">
    <source>
        <dbReference type="ARBA" id="ARBA00022679"/>
    </source>
</evidence>
<evidence type="ECO:0000256" key="1">
    <source>
        <dbReference type="ARBA" id="ARBA00004141"/>
    </source>
</evidence>
<dbReference type="Pfam" id="PF01529">
    <property type="entry name" value="DHHC"/>
    <property type="match status" value="1"/>
</dbReference>
<evidence type="ECO:0000313" key="9">
    <source>
        <dbReference type="EnsemblMetazoa" id="XP_050504078.1"/>
    </source>
</evidence>
<dbReference type="PROSITE" id="PS50216">
    <property type="entry name" value="DHHC"/>
    <property type="match status" value="1"/>
</dbReference>
<evidence type="ECO:0000256" key="7">
    <source>
        <dbReference type="RuleBase" id="RU079119"/>
    </source>
</evidence>
<protein>
    <recommendedName>
        <fullName evidence="7">Palmitoyltransferase</fullName>
        <ecNumber evidence="7">2.3.1.225</ecNumber>
    </recommendedName>
</protein>
<evidence type="ECO:0000256" key="3">
    <source>
        <dbReference type="ARBA" id="ARBA00022692"/>
    </source>
</evidence>
<evidence type="ECO:0000256" key="5">
    <source>
        <dbReference type="ARBA" id="ARBA00023136"/>
    </source>
</evidence>
<evidence type="ECO:0000256" key="4">
    <source>
        <dbReference type="ARBA" id="ARBA00022989"/>
    </source>
</evidence>
<keyword evidence="10" id="KW-1185">Reference proteome</keyword>
<reference evidence="9" key="1">
    <citation type="submission" date="2025-05" db="UniProtKB">
        <authorList>
            <consortium name="EnsemblMetazoa"/>
        </authorList>
    </citation>
    <scope>IDENTIFICATION</scope>
</reference>
<dbReference type="EnsemblMetazoa" id="XM_050648121.1">
    <property type="protein sequence ID" value="XP_050504078.1"/>
    <property type="gene ID" value="LOC114326728"/>
</dbReference>
<dbReference type="Proteomes" id="UP001652700">
    <property type="component" value="Unplaced"/>
</dbReference>
<proteinExistence type="inferred from homology"/>
<sequence length="304" mass="35584">MMAIHGSKIGGNKWYYKAFQWIPVLLTATLIVWCYYAYVIQLCILTVETEVEKICYLILFHVLFFMFNWSYWKIIFTAAGRVPRTYAIPEHMLVSYMNDSGTYEQNSIFENLARRLSISTRTLMGEVRICKTCGVLKPDRAHHCSVCGVCVLKMDHHCPWVNNCVSFTNYKYFILFLGYGCLLCIDVGLTLFPYFIDFWKGSLADNGKFHIVFLFFVSIMFMISLALLFSYHCFLIIENRTTLEALRPPNFRDIGVDKRGFHIGRYKNIQEVFGEDIIKWFLPIYTSLGNGLEYPLRFHLQPRI</sequence>
<keyword evidence="5 7" id="KW-0472">Membrane</keyword>
<evidence type="ECO:0000313" key="10">
    <source>
        <dbReference type="Proteomes" id="UP001652700"/>
    </source>
</evidence>